<dbReference type="OMA" id="YDAMDMC"/>
<dbReference type="GO" id="GO:0016020">
    <property type="term" value="C:membrane"/>
    <property type="evidence" value="ECO:0007669"/>
    <property type="project" value="TreeGrafter"/>
</dbReference>
<dbReference type="PANTHER" id="PTHR33512">
    <property type="entry name" value="PROTEIN, PUTATIVE (DUF1191)-RELATED"/>
    <property type="match status" value="1"/>
</dbReference>
<reference evidence="3" key="1">
    <citation type="submission" date="2016-11" db="EMBL/GenBank/DDBJ databases">
        <title>The genome of Nicotiana attenuata.</title>
        <authorList>
            <person name="Xu S."/>
            <person name="Brockmoeller T."/>
            <person name="Gaquerel E."/>
            <person name="Navarro A."/>
            <person name="Kuhl H."/>
            <person name="Gase K."/>
            <person name="Ling Z."/>
            <person name="Zhou W."/>
            <person name="Kreitzer C."/>
            <person name="Stanke M."/>
            <person name="Tang H."/>
            <person name="Lyons E."/>
            <person name="Pandey P."/>
            <person name="Pandey S.P."/>
            <person name="Timmermann B."/>
            <person name="Baldwin I.T."/>
        </authorList>
    </citation>
    <scope>NUCLEOTIDE SEQUENCE [LARGE SCALE GENOMIC DNA]</scope>
    <source>
        <strain evidence="3">UT</strain>
    </source>
</reference>
<keyword evidence="2" id="KW-0812">Transmembrane</keyword>
<dbReference type="Pfam" id="PF06697">
    <property type="entry name" value="DUF1191"/>
    <property type="match status" value="1"/>
</dbReference>
<dbReference type="Gramene" id="OIT00991">
    <property type="protein sequence ID" value="OIT00991"/>
    <property type="gene ID" value="A4A49_14955"/>
</dbReference>
<evidence type="ECO:0000313" key="4">
    <source>
        <dbReference type="Proteomes" id="UP000187609"/>
    </source>
</evidence>
<organism evidence="3 4">
    <name type="scientific">Nicotiana attenuata</name>
    <name type="common">Coyote tobacco</name>
    <dbReference type="NCBI Taxonomy" id="49451"/>
    <lineage>
        <taxon>Eukaryota</taxon>
        <taxon>Viridiplantae</taxon>
        <taxon>Streptophyta</taxon>
        <taxon>Embryophyta</taxon>
        <taxon>Tracheophyta</taxon>
        <taxon>Spermatophyta</taxon>
        <taxon>Magnoliopsida</taxon>
        <taxon>eudicotyledons</taxon>
        <taxon>Gunneridae</taxon>
        <taxon>Pentapetalae</taxon>
        <taxon>asterids</taxon>
        <taxon>lamiids</taxon>
        <taxon>Solanales</taxon>
        <taxon>Solanaceae</taxon>
        <taxon>Nicotianoideae</taxon>
        <taxon>Nicotianeae</taxon>
        <taxon>Nicotiana</taxon>
    </lineage>
</organism>
<keyword evidence="2" id="KW-1133">Transmembrane helix</keyword>
<feature type="compositionally biased region" description="Acidic residues" evidence="1">
    <location>
        <begin position="355"/>
        <end position="364"/>
    </location>
</feature>
<gene>
    <name evidence="3" type="ORF">A4A49_14955</name>
</gene>
<dbReference type="InterPro" id="IPR010605">
    <property type="entry name" value="DUF1191"/>
</dbReference>
<evidence type="ECO:0000256" key="2">
    <source>
        <dbReference type="SAM" id="Phobius"/>
    </source>
</evidence>
<dbReference type="AlphaFoldDB" id="A0A1J6ITE5"/>
<feature type="transmembrane region" description="Helical" evidence="2">
    <location>
        <begin position="7"/>
        <end position="26"/>
    </location>
</feature>
<feature type="compositionally biased region" description="Polar residues" evidence="1">
    <location>
        <begin position="345"/>
        <end position="354"/>
    </location>
</feature>
<comment type="caution">
    <text evidence="3">The sequence shown here is derived from an EMBL/GenBank/DDBJ whole genome shotgun (WGS) entry which is preliminary data.</text>
</comment>
<sequence>MMHSVGYLYIIIWLVVVAVVIGSESISTLDSPAKSSIDSLLQEYAFKALSWPKTKTGTAYNGSVPSTLAGIKISALMLRRDSLKWRGYGYFNEFIIPTGITEEPHVTRIVLVYQNLGNWSSFYYPLHGYTYLTPVLGILAYDAMDMCAKNKPELQVHALEFPINIKFSNVQPAPEGSLIMCVHFYSNNSVEFGNVTNGNGCSTRKQGHFGIVAELKVAPSPSPSADGNNNQLSSTVWTISLGFVGFAFLGILYVVAQKFILVERRVVFEDSAAIIFEPLLGAGAGAAIDQAEVTLPLPEEGPSRRLPESNYATRPLPENDYVPQILSNFNQKSDEEDALPENDYEPQTVSNFDQQSEEEDEEDA</sequence>
<accession>A0A1J6ITE5</accession>
<feature type="compositionally biased region" description="Acidic residues" evidence="1">
    <location>
        <begin position="334"/>
        <end position="344"/>
    </location>
</feature>
<protein>
    <submittedName>
        <fullName evidence="3">Uncharacterized protein</fullName>
    </submittedName>
</protein>
<dbReference type="EMBL" id="MJEQ01037189">
    <property type="protein sequence ID" value="OIT00991.1"/>
    <property type="molecule type" value="Genomic_DNA"/>
</dbReference>
<dbReference type="OrthoDB" id="1270070at2759"/>
<dbReference type="STRING" id="49451.A0A1J6ITE5"/>
<keyword evidence="2" id="KW-0472">Membrane</keyword>
<dbReference type="PANTHER" id="PTHR33512:SF12">
    <property type="match status" value="1"/>
</dbReference>
<evidence type="ECO:0000313" key="3">
    <source>
        <dbReference type="EMBL" id="OIT00991.1"/>
    </source>
</evidence>
<dbReference type="Proteomes" id="UP000187609">
    <property type="component" value="Unassembled WGS sequence"/>
</dbReference>
<proteinExistence type="predicted"/>
<evidence type="ECO:0000256" key="1">
    <source>
        <dbReference type="SAM" id="MobiDB-lite"/>
    </source>
</evidence>
<keyword evidence="4" id="KW-1185">Reference proteome</keyword>
<feature type="transmembrane region" description="Helical" evidence="2">
    <location>
        <begin position="236"/>
        <end position="256"/>
    </location>
</feature>
<name>A0A1J6ITE5_NICAT</name>
<dbReference type="KEGG" id="nau:109230555"/>
<feature type="region of interest" description="Disordered" evidence="1">
    <location>
        <begin position="295"/>
        <end position="364"/>
    </location>
</feature>